<keyword evidence="4" id="KW-1185">Reference proteome</keyword>
<dbReference type="Pfam" id="PF09374">
    <property type="entry name" value="PG_binding_3"/>
    <property type="match status" value="1"/>
</dbReference>
<dbReference type="Proteomes" id="UP000549250">
    <property type="component" value="Unassembled WGS sequence"/>
</dbReference>
<evidence type="ECO:0000259" key="2">
    <source>
        <dbReference type="Pfam" id="PF09374"/>
    </source>
</evidence>
<proteinExistence type="predicted"/>
<dbReference type="RefSeq" id="WP_183166709.1">
    <property type="nucleotide sequence ID" value="NZ_JACHXI010000009.1"/>
</dbReference>
<dbReference type="SUPFAM" id="SSF53955">
    <property type="entry name" value="Lysozyme-like"/>
    <property type="match status" value="1"/>
</dbReference>
<evidence type="ECO:0000313" key="3">
    <source>
        <dbReference type="EMBL" id="MBB3103809.1"/>
    </source>
</evidence>
<organism evidence="3 4">
    <name type="scientific">Azomonas macrocytogenes</name>
    <name type="common">Azotobacter macrocytogenes</name>
    <dbReference type="NCBI Taxonomy" id="69962"/>
    <lineage>
        <taxon>Bacteria</taxon>
        <taxon>Pseudomonadati</taxon>
        <taxon>Pseudomonadota</taxon>
        <taxon>Gammaproteobacteria</taxon>
        <taxon>Pseudomonadales</taxon>
        <taxon>Pseudomonadaceae</taxon>
        <taxon>Azomonas</taxon>
    </lineage>
</organism>
<dbReference type="InterPro" id="IPR008565">
    <property type="entry name" value="TtsA-like_GH18_dom"/>
</dbReference>
<reference evidence="3 4" key="1">
    <citation type="submission" date="2020-08" db="EMBL/GenBank/DDBJ databases">
        <title>Genomic Encyclopedia of Type Strains, Phase III (KMG-III): the genomes of soil and plant-associated and newly described type strains.</title>
        <authorList>
            <person name="Whitman W."/>
        </authorList>
    </citation>
    <scope>NUCLEOTIDE SEQUENCE [LARGE SCALE GENOMIC DNA]</scope>
    <source>
        <strain evidence="3 4">CECT 4462</strain>
    </source>
</reference>
<name>A0A839T479_AZOMA</name>
<dbReference type="InterPro" id="IPR023346">
    <property type="entry name" value="Lysozyme-like_dom_sf"/>
</dbReference>
<evidence type="ECO:0000259" key="1">
    <source>
        <dbReference type="Pfam" id="PF05838"/>
    </source>
</evidence>
<comment type="caution">
    <text evidence="3">The sequence shown here is derived from an EMBL/GenBank/DDBJ whole genome shotgun (WGS) entry which is preliminary data.</text>
</comment>
<dbReference type="EMBL" id="JACHXI010000009">
    <property type="protein sequence ID" value="MBB3103809.1"/>
    <property type="molecule type" value="Genomic_DNA"/>
</dbReference>
<dbReference type="AlphaFoldDB" id="A0A839T479"/>
<sequence>MSSTIDSIIAGVIEAEGGYVNNPLDGGGATHFGITEAVAKANGYSGDMRNLPRSLAETIYRQRYVIDPGFDRVIALSEQIGAELVDTGVNMGPGMAARFLQRLLNGFNAAGSNPDLLVDGQLGDKTIGALKRYLAARGTRDGVSVLLRGLNGLQAARYLELTETNKTQRAFLFGWIKNRVAI</sequence>
<accession>A0A839T479</accession>
<feature type="domain" description="TtsA-like Glycoside hydrolase family 108" evidence="1">
    <location>
        <begin position="11"/>
        <end position="92"/>
    </location>
</feature>
<dbReference type="InterPro" id="IPR018537">
    <property type="entry name" value="Peptidoglycan-bd_3"/>
</dbReference>
<evidence type="ECO:0000313" key="4">
    <source>
        <dbReference type="Proteomes" id="UP000549250"/>
    </source>
</evidence>
<dbReference type="Gene3D" id="1.20.141.10">
    <property type="entry name" value="Chitosanase, subunit A, domain 1"/>
    <property type="match status" value="1"/>
</dbReference>
<gene>
    <name evidence="3" type="ORF">FHR87_002206</name>
</gene>
<dbReference type="CDD" id="cd13926">
    <property type="entry name" value="N-acetylmuramidase_GH108"/>
    <property type="match status" value="1"/>
</dbReference>
<protein>
    <submittedName>
        <fullName evidence="3">Lysozyme family protein</fullName>
    </submittedName>
</protein>
<feature type="domain" description="Peptidoglycan binding" evidence="2">
    <location>
        <begin position="96"/>
        <end position="180"/>
    </location>
</feature>
<dbReference type="Pfam" id="PF05838">
    <property type="entry name" value="Glyco_hydro_108"/>
    <property type="match status" value="1"/>
</dbReference>